<accession>A0ABN5AEM7</accession>
<keyword evidence="2" id="KW-1185">Reference proteome</keyword>
<dbReference type="EMBL" id="CP021920">
    <property type="protein sequence ID" value="ASB89171.1"/>
    <property type="molecule type" value="Genomic_DNA"/>
</dbReference>
<evidence type="ECO:0000313" key="2">
    <source>
        <dbReference type="Proteomes" id="UP000196877"/>
    </source>
</evidence>
<reference evidence="1 2" key="1">
    <citation type="submission" date="2017-06" db="EMBL/GenBank/DDBJ databases">
        <title>Genome sequence of Bacillus sonorensis strain SRCM101395.</title>
        <authorList>
            <person name="Cho S.H."/>
        </authorList>
    </citation>
    <scope>NUCLEOTIDE SEQUENCE [LARGE SCALE GENOMIC DNA]</scope>
    <source>
        <strain evidence="1 2">SRCM101395</strain>
    </source>
</reference>
<protein>
    <submittedName>
        <fullName evidence="1">Uncharacterized protein</fullName>
    </submittedName>
</protein>
<gene>
    <name evidence="1" type="ORF">S101395_02664</name>
</gene>
<evidence type="ECO:0000313" key="1">
    <source>
        <dbReference type="EMBL" id="ASB89171.1"/>
    </source>
</evidence>
<dbReference type="Proteomes" id="UP000196877">
    <property type="component" value="Chromosome"/>
</dbReference>
<proteinExistence type="predicted"/>
<organism evidence="1 2">
    <name type="scientific">Bacillus sonorensis</name>
    <dbReference type="NCBI Taxonomy" id="119858"/>
    <lineage>
        <taxon>Bacteria</taxon>
        <taxon>Bacillati</taxon>
        <taxon>Bacillota</taxon>
        <taxon>Bacilli</taxon>
        <taxon>Bacillales</taxon>
        <taxon>Bacillaceae</taxon>
        <taxon>Bacillus</taxon>
    </lineage>
</organism>
<sequence length="40" mass="4661">MMKPFSKETSFPIAPSYSDKFRCEDKKEGKIVPNTFLHIL</sequence>
<name>A0ABN5AEM7_9BACI</name>